<proteinExistence type="predicted"/>
<keyword evidence="2" id="KW-1185">Reference proteome</keyword>
<feature type="non-terminal residue" evidence="1">
    <location>
        <position position="124"/>
    </location>
</feature>
<reference evidence="1" key="1">
    <citation type="submission" date="2024-09" db="EMBL/GenBank/DDBJ databases">
        <title>Black Yeasts Isolated from many extreme environments.</title>
        <authorList>
            <person name="Coleine C."/>
            <person name="Stajich J.E."/>
            <person name="Selbmann L."/>
        </authorList>
    </citation>
    <scope>NUCLEOTIDE SEQUENCE</scope>
    <source>
        <strain evidence="1">CCFEE 5737</strain>
    </source>
</reference>
<dbReference type="EMBL" id="JAWDJW010008923">
    <property type="protein sequence ID" value="KAK3060014.1"/>
    <property type="molecule type" value="Genomic_DNA"/>
</dbReference>
<evidence type="ECO:0000313" key="2">
    <source>
        <dbReference type="Proteomes" id="UP001186974"/>
    </source>
</evidence>
<evidence type="ECO:0000313" key="1">
    <source>
        <dbReference type="EMBL" id="KAK3060014.1"/>
    </source>
</evidence>
<sequence length="124" mass="14242">MITLVSTLHEEHRVVHGDVKPDDFLRCRDGKLRLCDFDSARRVDDDEEGYEDMVTEELLAPNRDYHGTGRPPTISDDIYALGLSIWSLYTGNKVLENEAMEEVMRDKRTVDVIMSPAFSIPKRD</sequence>
<comment type="caution">
    <text evidence="1">The sequence shown here is derived from an EMBL/GenBank/DDBJ whole genome shotgun (WGS) entry which is preliminary data.</text>
</comment>
<gene>
    <name evidence="1" type="ORF">LTS18_009532</name>
</gene>
<protein>
    <submittedName>
        <fullName evidence="1">Uncharacterized protein</fullName>
    </submittedName>
</protein>
<name>A0ACC3D0I5_9PEZI</name>
<organism evidence="1 2">
    <name type="scientific">Coniosporium uncinatum</name>
    <dbReference type="NCBI Taxonomy" id="93489"/>
    <lineage>
        <taxon>Eukaryota</taxon>
        <taxon>Fungi</taxon>
        <taxon>Dikarya</taxon>
        <taxon>Ascomycota</taxon>
        <taxon>Pezizomycotina</taxon>
        <taxon>Dothideomycetes</taxon>
        <taxon>Dothideomycetes incertae sedis</taxon>
        <taxon>Coniosporium</taxon>
    </lineage>
</organism>
<accession>A0ACC3D0I5</accession>
<dbReference type="Proteomes" id="UP001186974">
    <property type="component" value="Unassembled WGS sequence"/>
</dbReference>